<accession>A0ACB6QLH8</accession>
<reference evidence="1" key="1">
    <citation type="journal article" date="2020" name="Stud. Mycol.">
        <title>101 Dothideomycetes genomes: a test case for predicting lifestyles and emergence of pathogens.</title>
        <authorList>
            <person name="Haridas S."/>
            <person name="Albert R."/>
            <person name="Binder M."/>
            <person name="Bloem J."/>
            <person name="Labutti K."/>
            <person name="Salamov A."/>
            <person name="Andreopoulos B."/>
            <person name="Baker S."/>
            <person name="Barry K."/>
            <person name="Bills G."/>
            <person name="Bluhm B."/>
            <person name="Cannon C."/>
            <person name="Castanera R."/>
            <person name="Culley D."/>
            <person name="Daum C."/>
            <person name="Ezra D."/>
            <person name="Gonzalez J."/>
            <person name="Henrissat B."/>
            <person name="Kuo A."/>
            <person name="Liang C."/>
            <person name="Lipzen A."/>
            <person name="Lutzoni F."/>
            <person name="Magnuson J."/>
            <person name="Mondo S."/>
            <person name="Nolan M."/>
            <person name="Ohm R."/>
            <person name="Pangilinan J."/>
            <person name="Park H.-J."/>
            <person name="Ramirez L."/>
            <person name="Alfaro M."/>
            <person name="Sun H."/>
            <person name="Tritt A."/>
            <person name="Yoshinaga Y."/>
            <person name="Zwiers L.-H."/>
            <person name="Turgeon B."/>
            <person name="Goodwin S."/>
            <person name="Spatafora J."/>
            <person name="Crous P."/>
            <person name="Grigoriev I."/>
        </authorList>
    </citation>
    <scope>NUCLEOTIDE SEQUENCE</scope>
    <source>
        <strain evidence="1">ATCC 200398</strain>
    </source>
</reference>
<proteinExistence type="predicted"/>
<dbReference type="EMBL" id="MU003518">
    <property type="protein sequence ID" value="KAF2467829.1"/>
    <property type="molecule type" value="Genomic_DNA"/>
</dbReference>
<sequence length="133" mass="14899">MPTVSLTSVLQNLQAARGHYTFKSPPRAKAFYCHQFSLASIDGALSTVVLNGLVPLLRLIITFYIVFVSITQITLHCFVRNWNDRLYTPKLPEVICCPTRLEVDKHVVKASIDLQRPNHGLSVHNPCLSDANL</sequence>
<protein>
    <submittedName>
        <fullName evidence="1">Uncharacterized protein</fullName>
    </submittedName>
</protein>
<keyword evidence="2" id="KW-1185">Reference proteome</keyword>
<name>A0ACB6QLH8_9PLEO</name>
<evidence type="ECO:0000313" key="1">
    <source>
        <dbReference type="EMBL" id="KAF2467829.1"/>
    </source>
</evidence>
<organism evidence="1 2">
    <name type="scientific">Lindgomyces ingoldianus</name>
    <dbReference type="NCBI Taxonomy" id="673940"/>
    <lineage>
        <taxon>Eukaryota</taxon>
        <taxon>Fungi</taxon>
        <taxon>Dikarya</taxon>
        <taxon>Ascomycota</taxon>
        <taxon>Pezizomycotina</taxon>
        <taxon>Dothideomycetes</taxon>
        <taxon>Pleosporomycetidae</taxon>
        <taxon>Pleosporales</taxon>
        <taxon>Lindgomycetaceae</taxon>
        <taxon>Lindgomyces</taxon>
    </lineage>
</organism>
<gene>
    <name evidence="1" type="ORF">BDR25DRAFT_358101</name>
</gene>
<dbReference type="Proteomes" id="UP000799755">
    <property type="component" value="Unassembled WGS sequence"/>
</dbReference>
<evidence type="ECO:0000313" key="2">
    <source>
        <dbReference type="Proteomes" id="UP000799755"/>
    </source>
</evidence>
<comment type="caution">
    <text evidence="1">The sequence shown here is derived from an EMBL/GenBank/DDBJ whole genome shotgun (WGS) entry which is preliminary data.</text>
</comment>